<evidence type="ECO:0000259" key="4">
    <source>
        <dbReference type="Pfam" id="PF00890"/>
    </source>
</evidence>
<dbReference type="Pfam" id="PF00890">
    <property type="entry name" value="FAD_binding_2"/>
    <property type="match status" value="1"/>
</dbReference>
<dbReference type="InterPro" id="IPR027477">
    <property type="entry name" value="Succ_DH/fumarate_Rdtase_cat_sf"/>
</dbReference>
<dbReference type="EMBL" id="JAKOEM010000011">
    <property type="protein sequence ID" value="MCG6559224.1"/>
    <property type="molecule type" value="Genomic_DNA"/>
</dbReference>
<dbReference type="SUPFAM" id="SSF51905">
    <property type="entry name" value="FAD/NAD(P)-binding domain"/>
    <property type="match status" value="1"/>
</dbReference>
<evidence type="ECO:0000256" key="2">
    <source>
        <dbReference type="ARBA" id="ARBA00022630"/>
    </source>
</evidence>
<name>A0ABS9NZE8_9RHOB</name>
<evidence type="ECO:0000313" key="6">
    <source>
        <dbReference type="Proteomes" id="UP001165279"/>
    </source>
</evidence>
<dbReference type="Gene3D" id="3.90.700.10">
    <property type="entry name" value="Succinate dehydrogenase/fumarate reductase flavoprotein, catalytic domain"/>
    <property type="match status" value="1"/>
</dbReference>
<organism evidence="5 6">
    <name type="scientific">Ruegeria alba</name>
    <dbReference type="NCBI Taxonomy" id="2916756"/>
    <lineage>
        <taxon>Bacteria</taxon>
        <taxon>Pseudomonadati</taxon>
        <taxon>Pseudomonadota</taxon>
        <taxon>Alphaproteobacteria</taxon>
        <taxon>Rhodobacterales</taxon>
        <taxon>Roseobacteraceae</taxon>
        <taxon>Ruegeria</taxon>
    </lineage>
</organism>
<evidence type="ECO:0000256" key="1">
    <source>
        <dbReference type="ARBA" id="ARBA00001974"/>
    </source>
</evidence>
<dbReference type="Proteomes" id="UP001165279">
    <property type="component" value="Unassembled WGS sequence"/>
</dbReference>
<evidence type="ECO:0000256" key="3">
    <source>
        <dbReference type="ARBA" id="ARBA00023002"/>
    </source>
</evidence>
<keyword evidence="3" id="KW-0560">Oxidoreductase</keyword>
<gene>
    <name evidence="5" type="ORF">MB818_13500</name>
</gene>
<dbReference type="RefSeq" id="WP_238905413.1">
    <property type="nucleotide sequence ID" value="NZ_JAKOEM010000011.1"/>
</dbReference>
<sequence>MGANTADAIIVGSGLAGLVAAAELGDRGKRVILLDQEPESFLGGQAFWSLGGLFMVDTPEQRRMGIRDSADLALRDWLGSAQFDRPEDAWPRKWAEAYVEFAAGEMRPWLHAMGLRWFPVVGWAERGGSYADGHGNSVPRFHITWGTGPGVLEHFLRRVQDHVKAGRIELRFRHQVSHIIMQNGTATGVSGEVLAPDTAQRGQKTNRDEIGEFEVYAPSILVTSGGIGGNFDLVRKAWPRDRLGEPPRDMVAGVPFHVDGRMIAISERAGGHVINGDRMWHYTEGVRNWDPIWPDHGIRILPGPSSMWFDARGNRLAPPCLPGFDTLTTLREILKTGYDYSWFVLTQKVIKKEFALSGSEQNPDFTSAKWSEVIRQRILSGKSATAPVEAFKQHGEDFVVAHSLSELVRGMNQLGEVPIDETHLRAQIEARDAQMDNPFTKDAQIMAIHAARNYRGDRLIRTAKPHKFLDPVNGPLIAVRLHVLTRKTLGGLHTNLDGQMLGADGQVVPGLFAAGEVAGFGGGGYHGYNALEGTFLGGCIFSGRNAGRSRAIA</sequence>
<dbReference type="NCBIfam" id="NF009472">
    <property type="entry name" value="PRK12834.1"/>
    <property type="match status" value="1"/>
</dbReference>
<dbReference type="PIRSF" id="PIRSF036654">
    <property type="entry name" value="UCP036654"/>
    <property type="match status" value="1"/>
</dbReference>
<evidence type="ECO:0000313" key="5">
    <source>
        <dbReference type="EMBL" id="MCG6559224.1"/>
    </source>
</evidence>
<protein>
    <submittedName>
        <fullName evidence="5">FAD-binding dehydrogenase</fullName>
    </submittedName>
</protein>
<dbReference type="PANTHER" id="PTHR43260:SF1">
    <property type="entry name" value="KSDD-LIKE STEROID DEHYDROGENASE RV0785"/>
    <property type="match status" value="1"/>
</dbReference>
<dbReference type="Gene3D" id="3.50.50.60">
    <property type="entry name" value="FAD/NAD(P)-binding domain"/>
    <property type="match status" value="1"/>
</dbReference>
<keyword evidence="6" id="KW-1185">Reference proteome</keyword>
<proteinExistence type="predicted"/>
<dbReference type="PANTHER" id="PTHR43260">
    <property type="entry name" value="3-KETOSTEROID-DELTA-1-DEHYDROGENASE"/>
    <property type="match status" value="1"/>
</dbReference>
<comment type="caution">
    <text evidence="5">The sequence shown here is derived from an EMBL/GenBank/DDBJ whole genome shotgun (WGS) entry which is preliminary data.</text>
</comment>
<reference evidence="5" key="1">
    <citation type="submission" date="2022-02" db="EMBL/GenBank/DDBJ databases">
        <title>The genome sequence of Ruegeria sp. 1NDH52C.</title>
        <authorList>
            <person name="Du J."/>
        </authorList>
    </citation>
    <scope>NUCLEOTIDE SEQUENCE</scope>
    <source>
        <strain evidence="5">1NDH52C</strain>
    </source>
</reference>
<feature type="domain" description="FAD-dependent oxidoreductase 2 FAD-binding" evidence="4">
    <location>
        <begin position="7"/>
        <end position="536"/>
    </location>
</feature>
<comment type="cofactor">
    <cofactor evidence="1">
        <name>FAD</name>
        <dbReference type="ChEBI" id="CHEBI:57692"/>
    </cofactor>
</comment>
<keyword evidence="2" id="KW-0285">Flavoprotein</keyword>
<accession>A0ABS9NZE8</accession>
<dbReference type="InterPro" id="IPR036188">
    <property type="entry name" value="FAD/NAD-bd_sf"/>
</dbReference>
<dbReference type="InterPro" id="IPR014614">
    <property type="entry name" value="KsdD_DH"/>
</dbReference>
<dbReference type="InterPro" id="IPR003953">
    <property type="entry name" value="FAD-dep_OxRdtase_2_FAD-bd"/>
</dbReference>